<gene>
    <name evidence="1" type="ORF">GDO81_018317</name>
</gene>
<proteinExistence type="predicted"/>
<dbReference type="AlphaFoldDB" id="A0AAV7AAA8"/>
<protein>
    <submittedName>
        <fullName evidence="1">Uncharacterized protein</fullName>
    </submittedName>
</protein>
<evidence type="ECO:0000313" key="1">
    <source>
        <dbReference type="EMBL" id="KAG8557058.1"/>
    </source>
</evidence>
<evidence type="ECO:0000313" key="2">
    <source>
        <dbReference type="Proteomes" id="UP000824782"/>
    </source>
</evidence>
<name>A0AAV7AAA8_ENGPU</name>
<organism evidence="1 2">
    <name type="scientific">Engystomops pustulosus</name>
    <name type="common">Tungara frog</name>
    <name type="synonym">Physalaemus pustulosus</name>
    <dbReference type="NCBI Taxonomy" id="76066"/>
    <lineage>
        <taxon>Eukaryota</taxon>
        <taxon>Metazoa</taxon>
        <taxon>Chordata</taxon>
        <taxon>Craniata</taxon>
        <taxon>Vertebrata</taxon>
        <taxon>Euteleostomi</taxon>
        <taxon>Amphibia</taxon>
        <taxon>Batrachia</taxon>
        <taxon>Anura</taxon>
        <taxon>Neobatrachia</taxon>
        <taxon>Hyloidea</taxon>
        <taxon>Leptodactylidae</taxon>
        <taxon>Leiuperinae</taxon>
        <taxon>Engystomops</taxon>
    </lineage>
</organism>
<dbReference type="EMBL" id="WNYA01000009">
    <property type="protein sequence ID" value="KAG8557058.1"/>
    <property type="molecule type" value="Genomic_DNA"/>
</dbReference>
<comment type="caution">
    <text evidence="1">The sequence shown here is derived from an EMBL/GenBank/DDBJ whole genome shotgun (WGS) entry which is preliminary data.</text>
</comment>
<sequence length="95" mass="11413">MMGFHHFVFLRSRRTTDPRVLFQRHISSNYAKTHKTIMEPGGRRRTSLIDGHLPSLTRWWFIWSNLAQLETWPEDHHFEKTQGPDQLVPPWCIFV</sequence>
<reference evidence="1" key="1">
    <citation type="thesis" date="2020" institute="ProQuest LLC" country="789 East Eisenhower Parkway, Ann Arbor, MI, USA">
        <title>Comparative Genomics and Chromosome Evolution.</title>
        <authorList>
            <person name="Mudd A.B."/>
        </authorList>
    </citation>
    <scope>NUCLEOTIDE SEQUENCE</scope>
    <source>
        <strain evidence="1">237g6f4</strain>
        <tissue evidence="1">Blood</tissue>
    </source>
</reference>
<accession>A0AAV7AAA8</accession>
<dbReference type="Proteomes" id="UP000824782">
    <property type="component" value="Unassembled WGS sequence"/>
</dbReference>
<keyword evidence="2" id="KW-1185">Reference proteome</keyword>